<dbReference type="Proteomes" id="UP000031668">
    <property type="component" value="Unassembled WGS sequence"/>
</dbReference>
<proteinExistence type="predicted"/>
<sequence length="274" mass="31727">MEKLGFQSVGLGMNPISKNELNRTAFKVPEMIGSNVIGGKILQIEKSSNWLESLFEHDTKQRESEKSWSQNFLSTFGQECFKKPKPRDTSGQDTLGEEHYRLAKIALDEFNKKKIKTASFWDTRAPFNQTRKKFVGKTMLSRLKTFKEEQMNNFHKYLKKITRSTNHKINDTGTVVDPKNCSSQLISLAPKINIETFIPCGFLSNVAHSIFYPRDPTLIKQSNPDLEVTQPTLFREKSILFTETLDENRKESLKRYFEKLSKNIKYPQTIMDLN</sequence>
<evidence type="ECO:0000313" key="2">
    <source>
        <dbReference type="Proteomes" id="UP000031668"/>
    </source>
</evidence>
<accession>A0A0C2MX95</accession>
<organism evidence="1 2">
    <name type="scientific">Thelohanellus kitauei</name>
    <name type="common">Myxosporean</name>
    <dbReference type="NCBI Taxonomy" id="669202"/>
    <lineage>
        <taxon>Eukaryota</taxon>
        <taxon>Metazoa</taxon>
        <taxon>Cnidaria</taxon>
        <taxon>Myxozoa</taxon>
        <taxon>Myxosporea</taxon>
        <taxon>Bivalvulida</taxon>
        <taxon>Platysporina</taxon>
        <taxon>Myxobolidae</taxon>
        <taxon>Thelohanellus</taxon>
    </lineage>
</organism>
<comment type="caution">
    <text evidence="1">The sequence shown here is derived from an EMBL/GenBank/DDBJ whole genome shotgun (WGS) entry which is preliminary data.</text>
</comment>
<dbReference type="AlphaFoldDB" id="A0A0C2MX95"/>
<keyword evidence="2" id="KW-1185">Reference proteome</keyword>
<gene>
    <name evidence="1" type="ORF">RF11_14759</name>
</gene>
<name>A0A0C2MX95_THEKT</name>
<evidence type="ECO:0000313" key="1">
    <source>
        <dbReference type="EMBL" id="KII66237.1"/>
    </source>
</evidence>
<reference evidence="1 2" key="1">
    <citation type="journal article" date="2014" name="Genome Biol. Evol.">
        <title>The genome of the myxosporean Thelohanellus kitauei shows adaptations to nutrient acquisition within its fish host.</title>
        <authorList>
            <person name="Yang Y."/>
            <person name="Xiong J."/>
            <person name="Zhou Z."/>
            <person name="Huo F."/>
            <person name="Miao W."/>
            <person name="Ran C."/>
            <person name="Liu Y."/>
            <person name="Zhang J."/>
            <person name="Feng J."/>
            <person name="Wang M."/>
            <person name="Wang M."/>
            <person name="Wang L."/>
            <person name="Yao B."/>
        </authorList>
    </citation>
    <scope>NUCLEOTIDE SEQUENCE [LARGE SCALE GENOMIC DNA]</scope>
    <source>
        <strain evidence="1">Wuqing</strain>
    </source>
</reference>
<protein>
    <submittedName>
        <fullName evidence="1">Uncharacterized protein</fullName>
    </submittedName>
</protein>
<dbReference type="EMBL" id="JWZT01003593">
    <property type="protein sequence ID" value="KII66237.1"/>
    <property type="molecule type" value="Genomic_DNA"/>
</dbReference>